<feature type="domain" description="BZIP" evidence="2">
    <location>
        <begin position="42"/>
        <end position="56"/>
    </location>
</feature>
<dbReference type="InterPro" id="IPR004827">
    <property type="entry name" value="bZIP"/>
</dbReference>
<dbReference type="Proteomes" id="UP000887578">
    <property type="component" value="Unplaced"/>
</dbReference>
<dbReference type="PROSITE" id="PS00036">
    <property type="entry name" value="BZIP_BASIC"/>
    <property type="match status" value="1"/>
</dbReference>
<feature type="compositionally biased region" description="Basic and acidic residues" evidence="1">
    <location>
        <begin position="20"/>
        <end position="44"/>
    </location>
</feature>
<dbReference type="Gene3D" id="1.20.5.170">
    <property type="match status" value="1"/>
</dbReference>
<accession>A0A914QZP3</accession>
<evidence type="ECO:0000259" key="2">
    <source>
        <dbReference type="PROSITE" id="PS00036"/>
    </source>
</evidence>
<sequence length="268" mass="31069">MNQQTVTPQTKQPRRKGGRRPKDERNDLQVLSEEDRIKRDEKRERNKKAAARSRQKQNDKIEGLKQLFFLKNHVFCVFEDRNCINSDNEKSKNDLFGQNKLFSLKIQLLSTLQTLKVITGDQIYRQEQQQETTQSSIINQSSTTLLPLAENNDEPQQQKKDQQKQQHRSFPQNNIISDYSSSTFLQPSDSIVEPQQQQKQNQEQQQFIPESISNNQFSPTYLPPIAFLRPPKIEGQNPCVAETPPQRPTTLSLFSAFESETPSVSCKY</sequence>
<dbReference type="CDD" id="cd14686">
    <property type="entry name" value="bZIP"/>
    <property type="match status" value="1"/>
</dbReference>
<evidence type="ECO:0000313" key="4">
    <source>
        <dbReference type="WBParaSite" id="PDA_v2.g9637.t1"/>
    </source>
</evidence>
<dbReference type="WBParaSite" id="PDA_v2.g9637.t1">
    <property type="protein sequence ID" value="PDA_v2.g9637.t1"/>
    <property type="gene ID" value="PDA_v2.g9637"/>
</dbReference>
<keyword evidence="3" id="KW-1185">Reference proteome</keyword>
<name>A0A914QZP3_9BILA</name>
<feature type="compositionally biased region" description="Basic residues" evidence="1">
    <location>
        <begin position="45"/>
        <end position="55"/>
    </location>
</feature>
<dbReference type="AlphaFoldDB" id="A0A914QZP3"/>
<feature type="compositionally biased region" description="Polar residues" evidence="1">
    <location>
        <begin position="1"/>
        <end position="11"/>
    </location>
</feature>
<evidence type="ECO:0000313" key="3">
    <source>
        <dbReference type="Proteomes" id="UP000887578"/>
    </source>
</evidence>
<proteinExistence type="predicted"/>
<organism evidence="3 4">
    <name type="scientific">Panagrolaimus davidi</name>
    <dbReference type="NCBI Taxonomy" id="227884"/>
    <lineage>
        <taxon>Eukaryota</taxon>
        <taxon>Metazoa</taxon>
        <taxon>Ecdysozoa</taxon>
        <taxon>Nematoda</taxon>
        <taxon>Chromadorea</taxon>
        <taxon>Rhabditida</taxon>
        <taxon>Tylenchina</taxon>
        <taxon>Panagrolaimomorpha</taxon>
        <taxon>Panagrolaimoidea</taxon>
        <taxon>Panagrolaimidae</taxon>
        <taxon>Panagrolaimus</taxon>
    </lineage>
</organism>
<reference evidence="4" key="1">
    <citation type="submission" date="2022-11" db="UniProtKB">
        <authorList>
            <consortium name="WormBaseParasite"/>
        </authorList>
    </citation>
    <scope>IDENTIFICATION</scope>
</reference>
<feature type="region of interest" description="Disordered" evidence="1">
    <location>
        <begin position="1"/>
        <end position="57"/>
    </location>
</feature>
<dbReference type="GO" id="GO:0003700">
    <property type="term" value="F:DNA-binding transcription factor activity"/>
    <property type="evidence" value="ECO:0007669"/>
    <property type="project" value="InterPro"/>
</dbReference>
<evidence type="ECO:0000256" key="1">
    <source>
        <dbReference type="SAM" id="MobiDB-lite"/>
    </source>
</evidence>
<protein>
    <submittedName>
        <fullName evidence="4">BZIP domain-containing protein</fullName>
    </submittedName>
</protein>